<feature type="transmembrane region" description="Helical" evidence="8">
    <location>
        <begin position="164"/>
        <end position="186"/>
    </location>
</feature>
<dbReference type="Proteomes" id="UP000192902">
    <property type="component" value="Chromosome"/>
</dbReference>
<comment type="subcellular location">
    <subcellularLocation>
        <location evidence="8">Cell membrane</location>
        <topology evidence="8">Multi-pass membrane protein</topology>
    </subcellularLocation>
</comment>
<dbReference type="AlphaFoldDB" id="A0A1W6BYM5"/>
<evidence type="ECO:0000256" key="7">
    <source>
        <dbReference type="ARBA" id="ARBA00023211"/>
    </source>
</evidence>
<evidence type="ECO:0000256" key="2">
    <source>
        <dbReference type="ARBA" id="ARBA00022475"/>
    </source>
</evidence>
<keyword evidence="6 8" id="KW-0472">Membrane</keyword>
<evidence type="ECO:0000256" key="8">
    <source>
        <dbReference type="HAMAP-Rule" id="MF_01521"/>
    </source>
</evidence>
<evidence type="ECO:0000313" key="9">
    <source>
        <dbReference type="EMBL" id="ARJ57183.1"/>
    </source>
</evidence>
<reference evidence="9 10" key="1">
    <citation type="submission" date="2017-04" db="EMBL/GenBank/DDBJ databases">
        <title>Complete genome sequence of the Campylobacter cuniculorum type strain LMG24588.</title>
        <authorList>
            <person name="Miller W.G."/>
            <person name="Yee E."/>
            <person name="Revez J."/>
            <person name="Bono J.L."/>
            <person name="Rossi M."/>
        </authorList>
    </citation>
    <scope>NUCLEOTIDE SEQUENCE [LARGE SCALE GENOMIC DNA]</scope>
    <source>
        <strain evidence="9 10">LMG 24588</strain>
    </source>
</reference>
<dbReference type="PANTHER" id="PTHR35529">
    <property type="entry name" value="MANGANESE EFFLUX PUMP MNTP-RELATED"/>
    <property type="match status" value="1"/>
</dbReference>
<evidence type="ECO:0000256" key="4">
    <source>
        <dbReference type="ARBA" id="ARBA00022989"/>
    </source>
</evidence>
<dbReference type="eggNOG" id="COG1971">
    <property type="taxonomic scope" value="Bacteria"/>
</dbReference>
<dbReference type="InterPro" id="IPR022929">
    <property type="entry name" value="Put_MntP"/>
</dbReference>
<evidence type="ECO:0000256" key="6">
    <source>
        <dbReference type="ARBA" id="ARBA00023136"/>
    </source>
</evidence>
<keyword evidence="3 8" id="KW-0812">Transmembrane</keyword>
<feature type="transmembrane region" description="Helical" evidence="8">
    <location>
        <begin position="105"/>
        <end position="126"/>
    </location>
</feature>
<evidence type="ECO:0000313" key="10">
    <source>
        <dbReference type="Proteomes" id="UP000192902"/>
    </source>
</evidence>
<dbReference type="KEGG" id="ccun:CCUN_1603"/>
<name>A0A1W6BYM5_9BACT</name>
<feature type="transmembrane region" description="Helical" evidence="8">
    <location>
        <begin position="35"/>
        <end position="56"/>
    </location>
</feature>
<dbReference type="Pfam" id="PF02659">
    <property type="entry name" value="Mntp"/>
    <property type="match status" value="1"/>
</dbReference>
<keyword evidence="2 8" id="KW-1003">Cell membrane</keyword>
<dbReference type="EMBL" id="CP020867">
    <property type="protein sequence ID" value="ARJ57183.1"/>
    <property type="molecule type" value="Genomic_DNA"/>
</dbReference>
<evidence type="ECO:0000256" key="3">
    <source>
        <dbReference type="ARBA" id="ARBA00022692"/>
    </source>
</evidence>
<accession>A0A1W6BYM5</accession>
<evidence type="ECO:0000256" key="5">
    <source>
        <dbReference type="ARBA" id="ARBA00023065"/>
    </source>
</evidence>
<dbReference type="OrthoDB" id="9811590at2"/>
<dbReference type="PANTHER" id="PTHR35529:SF1">
    <property type="entry name" value="MANGANESE EFFLUX PUMP MNTP-RELATED"/>
    <property type="match status" value="1"/>
</dbReference>
<dbReference type="HAMAP" id="MF_01521">
    <property type="entry name" value="MntP_pump"/>
    <property type="match status" value="1"/>
</dbReference>
<dbReference type="GO" id="GO:0005384">
    <property type="term" value="F:manganese ion transmembrane transporter activity"/>
    <property type="evidence" value="ECO:0007669"/>
    <property type="project" value="UniProtKB-UniRule"/>
</dbReference>
<comment type="similarity">
    <text evidence="8">Belongs to the MntP (TC 9.B.29) family.</text>
</comment>
<feature type="transmembrane region" description="Helical" evidence="8">
    <location>
        <begin position="6"/>
        <end position="23"/>
    </location>
</feature>
<sequence>MDLISLIFLSCALAMDSFAISLCKGFSVKNLQIKHYILTSFYFGGFQALMPAIGYIMGVSFEPFVRPIDHWIAFILLSFLGIKMIKEGFENENCPNDSNQFNFKIMCTLSIATSIDALAVGIGFAFLNVNLILALFLIGFITSILCVLALKIGNSFGIYFKNKAEFLGGAVLILIGIKILIEHLYFD</sequence>
<dbReference type="RefSeq" id="WP_027305775.1">
    <property type="nucleotide sequence ID" value="NZ_CP020867.1"/>
</dbReference>
<keyword evidence="5 8" id="KW-0406">Ion transport</keyword>
<keyword evidence="7 8" id="KW-0464">Manganese</keyword>
<feature type="transmembrane region" description="Helical" evidence="8">
    <location>
        <begin position="132"/>
        <end position="152"/>
    </location>
</feature>
<dbReference type="GO" id="GO:0005886">
    <property type="term" value="C:plasma membrane"/>
    <property type="evidence" value="ECO:0007669"/>
    <property type="project" value="UniProtKB-SubCell"/>
</dbReference>
<protein>
    <recommendedName>
        <fullName evidence="8">Putative manganese efflux pump MntP</fullName>
    </recommendedName>
</protein>
<feature type="transmembrane region" description="Helical" evidence="8">
    <location>
        <begin position="68"/>
        <end position="85"/>
    </location>
</feature>
<comment type="function">
    <text evidence="8">Probably functions as a manganese efflux pump.</text>
</comment>
<evidence type="ECO:0000256" key="1">
    <source>
        <dbReference type="ARBA" id="ARBA00022448"/>
    </source>
</evidence>
<organism evidence="9 10">
    <name type="scientific">Campylobacter cuniculorum DSM 23162 = LMG 24588</name>
    <dbReference type="NCBI Taxonomy" id="1121267"/>
    <lineage>
        <taxon>Bacteria</taxon>
        <taxon>Pseudomonadati</taxon>
        <taxon>Campylobacterota</taxon>
        <taxon>Epsilonproteobacteria</taxon>
        <taxon>Campylobacterales</taxon>
        <taxon>Campylobacteraceae</taxon>
        <taxon>Campylobacter</taxon>
    </lineage>
</organism>
<keyword evidence="1 8" id="KW-0813">Transport</keyword>
<keyword evidence="4 8" id="KW-1133">Transmembrane helix</keyword>
<dbReference type="InterPro" id="IPR003810">
    <property type="entry name" value="Mntp/YtaF"/>
</dbReference>
<proteinExistence type="inferred from homology"/>
<gene>
    <name evidence="8" type="primary">mntP</name>
    <name evidence="9" type="ORF">CCUN_1603</name>
</gene>